<proteinExistence type="inferred from homology"/>
<dbReference type="EMBL" id="KZ502877">
    <property type="protein sequence ID" value="PKU71573.1"/>
    <property type="molecule type" value="Genomic_DNA"/>
</dbReference>
<reference evidence="2 3" key="2">
    <citation type="journal article" date="2017" name="Nature">
        <title>The Apostasia genome and the evolution of orchids.</title>
        <authorList>
            <person name="Zhang G.Q."/>
            <person name="Liu K.W."/>
            <person name="Li Z."/>
            <person name="Lohaus R."/>
            <person name="Hsiao Y.Y."/>
            <person name="Niu S.C."/>
            <person name="Wang J.Y."/>
            <person name="Lin Y.C."/>
            <person name="Xu Q."/>
            <person name="Chen L.J."/>
            <person name="Yoshida K."/>
            <person name="Fujiwara S."/>
            <person name="Wang Z.W."/>
            <person name="Zhang Y.Q."/>
            <person name="Mitsuda N."/>
            <person name="Wang M."/>
            <person name="Liu G.H."/>
            <person name="Pecoraro L."/>
            <person name="Huang H.X."/>
            <person name="Xiao X.J."/>
            <person name="Lin M."/>
            <person name="Wu X.Y."/>
            <person name="Wu W.L."/>
            <person name="Chen Y.Y."/>
            <person name="Chang S.B."/>
            <person name="Sakamoto S."/>
            <person name="Ohme-Takagi M."/>
            <person name="Yagi M."/>
            <person name="Zeng S.J."/>
            <person name="Shen C.Y."/>
            <person name="Yeh C.M."/>
            <person name="Luo Y.B."/>
            <person name="Tsai W.C."/>
            <person name="Van de Peer Y."/>
            <person name="Liu Z.J."/>
        </authorList>
    </citation>
    <scope>NUCLEOTIDE SEQUENCE [LARGE SCALE GENOMIC DNA]</scope>
    <source>
        <tissue evidence="2">The whole plant</tissue>
    </source>
</reference>
<dbReference type="STRING" id="906689.A0A2I0W7D7"/>
<dbReference type="GO" id="GO:0022625">
    <property type="term" value="C:cytosolic large ribosomal subunit"/>
    <property type="evidence" value="ECO:0007669"/>
    <property type="project" value="UniProtKB-UniRule"/>
</dbReference>
<dbReference type="InterPro" id="IPR001921">
    <property type="entry name" value="Ribosomal_eL8_euk"/>
</dbReference>
<accession>A0A2I0W7D7</accession>
<dbReference type="PRINTS" id="PR00882">
    <property type="entry name" value="RIBOSOMALL7A"/>
</dbReference>
<comment type="function">
    <text evidence="1">Component of the ribosome.</text>
</comment>
<keyword evidence="1 2" id="KW-0689">Ribosomal protein</keyword>
<gene>
    <name evidence="2" type="primary">RPL7A</name>
    <name evidence="2" type="ORF">MA16_Dca004415</name>
</gene>
<keyword evidence="1" id="KW-0687">Ribonucleoprotein</keyword>
<keyword evidence="3" id="KW-1185">Reference proteome</keyword>
<protein>
    <recommendedName>
        <fullName evidence="1">60S ribosomal protein L7a</fullName>
    </recommendedName>
</protein>
<evidence type="ECO:0000313" key="2">
    <source>
        <dbReference type="EMBL" id="PKU71573.1"/>
    </source>
</evidence>
<sequence>MPEKNENSRNAQNGKAKNFLEAVLNSPASSQAVHETLILFVIAGALRPKRDIHRFVKWPKVVRIQWRRRVLKQRLKVPPAVNRFRKEFGQEPR</sequence>
<comment type="similarity">
    <text evidence="1">Belongs to the eukaryotic ribosomal protein eL8 family.</text>
</comment>
<dbReference type="AlphaFoldDB" id="A0A2I0W7D7"/>
<organism evidence="2 3">
    <name type="scientific">Dendrobium catenatum</name>
    <dbReference type="NCBI Taxonomy" id="906689"/>
    <lineage>
        <taxon>Eukaryota</taxon>
        <taxon>Viridiplantae</taxon>
        <taxon>Streptophyta</taxon>
        <taxon>Embryophyta</taxon>
        <taxon>Tracheophyta</taxon>
        <taxon>Spermatophyta</taxon>
        <taxon>Magnoliopsida</taxon>
        <taxon>Liliopsida</taxon>
        <taxon>Asparagales</taxon>
        <taxon>Orchidaceae</taxon>
        <taxon>Epidendroideae</taxon>
        <taxon>Malaxideae</taxon>
        <taxon>Dendrobiinae</taxon>
        <taxon>Dendrobium</taxon>
    </lineage>
</organism>
<dbReference type="Gene3D" id="3.30.1330.30">
    <property type="match status" value="1"/>
</dbReference>
<reference evidence="2 3" key="1">
    <citation type="journal article" date="2016" name="Sci. Rep.">
        <title>The Dendrobium catenatum Lindl. genome sequence provides insights into polysaccharide synthase, floral development and adaptive evolution.</title>
        <authorList>
            <person name="Zhang G.Q."/>
            <person name="Xu Q."/>
            <person name="Bian C."/>
            <person name="Tsai W.C."/>
            <person name="Yeh C.M."/>
            <person name="Liu K.W."/>
            <person name="Yoshida K."/>
            <person name="Zhang L.S."/>
            <person name="Chang S.B."/>
            <person name="Chen F."/>
            <person name="Shi Y."/>
            <person name="Su Y.Y."/>
            <person name="Zhang Y.Q."/>
            <person name="Chen L.J."/>
            <person name="Yin Y."/>
            <person name="Lin M."/>
            <person name="Huang H."/>
            <person name="Deng H."/>
            <person name="Wang Z.W."/>
            <person name="Zhu S.L."/>
            <person name="Zhao X."/>
            <person name="Deng C."/>
            <person name="Niu S.C."/>
            <person name="Huang J."/>
            <person name="Wang M."/>
            <person name="Liu G.H."/>
            <person name="Yang H.J."/>
            <person name="Xiao X.J."/>
            <person name="Hsiao Y.Y."/>
            <person name="Wu W.L."/>
            <person name="Chen Y.Y."/>
            <person name="Mitsuda N."/>
            <person name="Ohme-Takagi M."/>
            <person name="Luo Y.B."/>
            <person name="Van de Peer Y."/>
            <person name="Liu Z.J."/>
        </authorList>
    </citation>
    <scope>NUCLEOTIDE SEQUENCE [LARGE SCALE GENOMIC DNA]</scope>
    <source>
        <tissue evidence="2">The whole plant</tissue>
    </source>
</reference>
<dbReference type="Proteomes" id="UP000233837">
    <property type="component" value="Unassembled WGS sequence"/>
</dbReference>
<evidence type="ECO:0000256" key="1">
    <source>
        <dbReference type="RuleBase" id="RU367042"/>
    </source>
</evidence>
<dbReference type="InterPro" id="IPR029064">
    <property type="entry name" value="Ribosomal_eL30-like_sf"/>
</dbReference>
<evidence type="ECO:0000313" key="3">
    <source>
        <dbReference type="Proteomes" id="UP000233837"/>
    </source>
</evidence>
<name>A0A2I0W7D7_9ASPA</name>
<dbReference type="GO" id="GO:0003723">
    <property type="term" value="F:RNA binding"/>
    <property type="evidence" value="ECO:0007669"/>
    <property type="project" value="UniProtKB-UniRule"/>
</dbReference>